<dbReference type="AlphaFoldDB" id="A0AAF0TCR1"/>
<evidence type="ECO:0000313" key="1">
    <source>
        <dbReference type="EMBL" id="WMV08440.1"/>
    </source>
</evidence>
<dbReference type="Proteomes" id="UP001234989">
    <property type="component" value="Chromosome 1"/>
</dbReference>
<gene>
    <name evidence="1" type="ORF">MTR67_001825</name>
</gene>
<feature type="non-terminal residue" evidence="1">
    <location>
        <position position="1"/>
    </location>
</feature>
<evidence type="ECO:0008006" key="3">
    <source>
        <dbReference type="Google" id="ProtNLM"/>
    </source>
</evidence>
<feature type="non-terminal residue" evidence="1">
    <location>
        <position position="104"/>
    </location>
</feature>
<reference evidence="1" key="1">
    <citation type="submission" date="2023-08" db="EMBL/GenBank/DDBJ databases">
        <title>A de novo genome assembly of Solanum verrucosum Schlechtendal, a Mexican diploid species geographically isolated from the other diploid A-genome species in potato relatives.</title>
        <authorList>
            <person name="Hosaka K."/>
        </authorList>
    </citation>
    <scope>NUCLEOTIDE SEQUENCE</scope>
    <source>
        <tissue evidence="1">Young leaves</tissue>
    </source>
</reference>
<dbReference type="InterPro" id="IPR043502">
    <property type="entry name" value="DNA/RNA_pol_sf"/>
</dbReference>
<sequence>SSIASPLSRLTFSIVQSLLEEFSRVEDSTYFSPVLTLPGGLDGFVVYYDASRIGLGCVLMQHDLNLRKRRWLDLLKDNDMSILYHSSKANVVADALSWLSMNSV</sequence>
<organism evidence="1 2">
    <name type="scientific">Solanum verrucosum</name>
    <dbReference type="NCBI Taxonomy" id="315347"/>
    <lineage>
        <taxon>Eukaryota</taxon>
        <taxon>Viridiplantae</taxon>
        <taxon>Streptophyta</taxon>
        <taxon>Embryophyta</taxon>
        <taxon>Tracheophyta</taxon>
        <taxon>Spermatophyta</taxon>
        <taxon>Magnoliopsida</taxon>
        <taxon>eudicotyledons</taxon>
        <taxon>Gunneridae</taxon>
        <taxon>Pentapetalae</taxon>
        <taxon>asterids</taxon>
        <taxon>lamiids</taxon>
        <taxon>Solanales</taxon>
        <taxon>Solanaceae</taxon>
        <taxon>Solanoideae</taxon>
        <taxon>Solaneae</taxon>
        <taxon>Solanum</taxon>
    </lineage>
</organism>
<evidence type="ECO:0000313" key="2">
    <source>
        <dbReference type="Proteomes" id="UP001234989"/>
    </source>
</evidence>
<dbReference type="EMBL" id="CP133612">
    <property type="protein sequence ID" value="WMV08440.1"/>
    <property type="molecule type" value="Genomic_DNA"/>
</dbReference>
<proteinExistence type="predicted"/>
<protein>
    <recommendedName>
        <fullName evidence="3">Reverse transcriptase/retrotransposon-derived protein RNase H-like domain-containing protein</fullName>
    </recommendedName>
</protein>
<keyword evidence="2" id="KW-1185">Reference proteome</keyword>
<accession>A0AAF0TCR1</accession>
<dbReference type="SUPFAM" id="SSF56672">
    <property type="entry name" value="DNA/RNA polymerases"/>
    <property type="match status" value="1"/>
</dbReference>
<name>A0AAF0TCR1_SOLVR</name>